<dbReference type="AlphaFoldDB" id="A0A2P7S189"/>
<gene>
    <name evidence="2" type="ORF">C7I85_24890</name>
</gene>
<evidence type="ECO:0008006" key="4">
    <source>
        <dbReference type="Google" id="ProtNLM"/>
    </source>
</evidence>
<evidence type="ECO:0000313" key="3">
    <source>
        <dbReference type="Proteomes" id="UP000240653"/>
    </source>
</evidence>
<dbReference type="RefSeq" id="WP_106726705.1">
    <property type="nucleotide sequence ID" value="NZ_PXYL01000019.1"/>
</dbReference>
<evidence type="ECO:0000313" key="2">
    <source>
        <dbReference type="EMBL" id="PSJ56221.1"/>
    </source>
</evidence>
<sequence>MVSDGNPVESSSSAVSWGPVIAGAVAAAAATLILMLLGSGLGLSVISPWTMTGVSAETFAVSAAAWLIVVQWLSAALGGYLAGRLRTKWVGVHDDEVYFRDTAHGFLAWALATVFIVVTIGSGLTTAVGSGVKAASTVAAGAASGMSKESDATAYFVDALFRSPNPAVGSRPEGGPGASEEATRILLMDGATGNISAEDRTYLAQLVASRAGLSQPDAEKRVDTVLKRVADAKTKAKQTADTARKAGLALSLAAALSLLVGAFIAAVAARLGGLERDANEEAAFASST</sequence>
<accession>A0A2P7S189</accession>
<organism evidence="2 3">
    <name type="scientific">Pseudaminobacter soli</name>
    <name type="common">ex Li et al. 2025</name>
    <dbReference type="NCBI Taxonomy" id="1295366"/>
    <lineage>
        <taxon>Bacteria</taxon>
        <taxon>Pseudomonadati</taxon>
        <taxon>Pseudomonadota</taxon>
        <taxon>Alphaproteobacteria</taxon>
        <taxon>Hyphomicrobiales</taxon>
        <taxon>Phyllobacteriaceae</taxon>
        <taxon>Pseudaminobacter</taxon>
    </lineage>
</organism>
<keyword evidence="1" id="KW-0812">Transmembrane</keyword>
<evidence type="ECO:0000256" key="1">
    <source>
        <dbReference type="SAM" id="Phobius"/>
    </source>
</evidence>
<protein>
    <recommendedName>
        <fullName evidence="4">Transmembrane protein</fullName>
    </recommendedName>
</protein>
<comment type="caution">
    <text evidence="2">The sequence shown here is derived from an EMBL/GenBank/DDBJ whole genome shotgun (WGS) entry which is preliminary data.</text>
</comment>
<proteinExistence type="predicted"/>
<keyword evidence="1" id="KW-0472">Membrane</keyword>
<feature type="transmembrane region" description="Helical" evidence="1">
    <location>
        <begin position="103"/>
        <end position="124"/>
    </location>
</feature>
<keyword evidence="3" id="KW-1185">Reference proteome</keyword>
<name>A0A2P7S189_9HYPH</name>
<reference evidence="2 3" key="1">
    <citation type="submission" date="2018-03" db="EMBL/GenBank/DDBJ databases">
        <title>The draft genome of Mesorhizobium soli JCM 19897.</title>
        <authorList>
            <person name="Li L."/>
            <person name="Liu L."/>
            <person name="Liang L."/>
            <person name="Wang T."/>
            <person name="Zhang X."/>
        </authorList>
    </citation>
    <scope>NUCLEOTIDE SEQUENCE [LARGE SCALE GENOMIC DNA]</scope>
    <source>
        <strain evidence="2 3">JCM 19897</strain>
    </source>
</reference>
<dbReference type="Proteomes" id="UP000240653">
    <property type="component" value="Unassembled WGS sequence"/>
</dbReference>
<feature type="transmembrane region" description="Helical" evidence="1">
    <location>
        <begin position="20"/>
        <end position="46"/>
    </location>
</feature>
<keyword evidence="1" id="KW-1133">Transmembrane helix</keyword>
<dbReference type="OrthoDB" id="7032238at2"/>
<feature type="transmembrane region" description="Helical" evidence="1">
    <location>
        <begin position="58"/>
        <end position="83"/>
    </location>
</feature>
<dbReference type="EMBL" id="PXYL01000019">
    <property type="protein sequence ID" value="PSJ56221.1"/>
    <property type="molecule type" value="Genomic_DNA"/>
</dbReference>
<feature type="transmembrane region" description="Helical" evidence="1">
    <location>
        <begin position="247"/>
        <end position="269"/>
    </location>
</feature>